<dbReference type="PROSITE" id="PS50011">
    <property type="entry name" value="PROTEIN_KINASE_DOM"/>
    <property type="match status" value="1"/>
</dbReference>
<dbReference type="GO" id="GO:0042542">
    <property type="term" value="P:response to hydrogen peroxide"/>
    <property type="evidence" value="ECO:0007669"/>
    <property type="project" value="EnsemblPlants"/>
</dbReference>
<reference evidence="13 14" key="1">
    <citation type="submission" date="2019-01" db="EMBL/GenBank/DDBJ databases">
        <title>Sequencing of cultivated peanut Arachis hypogaea provides insights into genome evolution and oil improvement.</title>
        <authorList>
            <person name="Chen X."/>
        </authorList>
    </citation>
    <scope>NUCLEOTIDE SEQUENCE [LARGE SCALE GENOMIC DNA]</scope>
    <source>
        <strain evidence="14">cv. Fuhuasheng</strain>
        <tissue evidence="13">Leaves</tissue>
    </source>
</reference>
<dbReference type="GO" id="GO:0005516">
    <property type="term" value="F:calmodulin binding"/>
    <property type="evidence" value="ECO:0007669"/>
    <property type="project" value="EnsemblPlants"/>
</dbReference>
<evidence type="ECO:0000256" key="10">
    <source>
        <dbReference type="RuleBase" id="RU000304"/>
    </source>
</evidence>
<dbReference type="Gene3D" id="1.10.510.10">
    <property type="entry name" value="Transferase(Phosphotransferase) domain 1"/>
    <property type="match status" value="1"/>
</dbReference>
<dbReference type="Gramene" id="arahy.Tifrunner.gnm2.ann2.Ah11g053500.1">
    <property type="protein sequence ID" value="arahy.Tifrunner.gnm2.ann2.Ah11g053500.1-CDS"/>
    <property type="gene ID" value="arahy.Tifrunner.gnm2.ann2.Ah11g053500"/>
</dbReference>
<keyword evidence="5" id="KW-0418">Kinase</keyword>
<dbReference type="PANTHER" id="PTHR46008:SF48">
    <property type="entry name" value="PROTEIN KINASE DOMAIN-CONTAINING PROTEIN"/>
    <property type="match status" value="1"/>
</dbReference>
<sequence>MKKTKKVPIILHNNNNNVGHQQHHKKTHHHASLLTNFKSAVMKCASFFALFLSGKRNTQESKVVEDRKSTNKVRGASSSSDLSSDSNKSSSSKLKFSHSYGSSSTSNTQLGTAGNFSFEEIYKATAKFSAANKIGEGAFGTVYKGKLTDGTLVAAKRANKDVENKNLAEFKNEVSTLSKIEHLNLVRLYGYLEHADEKIIVVEYVNNGSLREHLDGTRGDGLEIGERLDIAIDIAHAVTYLHMYTDHPIIHRDIKASNILLTDKLRAKVADFGFARLAAEDPSATHVSTQLKGTAGYIDPDYMRSYKLSEKSDVYSFGVLLVEMVTGRHPVEPRRPLSERVTIKWALQMLKQGEVVIAMDPRLRRSTASKKAVEKVLKLAHQCLAPSRQSRPTMKTCAEVLWGIRKDFRDKTSSHLSHDSHHSAKYPHRDAKNDRHKLFDIEGDNDRKFVSA</sequence>
<evidence type="ECO:0000256" key="4">
    <source>
        <dbReference type="ARBA" id="ARBA00022741"/>
    </source>
</evidence>
<dbReference type="GO" id="GO:0004683">
    <property type="term" value="F:calcium/calmodulin-dependent protein kinase activity"/>
    <property type="evidence" value="ECO:0007669"/>
    <property type="project" value="EnsemblPlants"/>
</dbReference>
<evidence type="ECO:0000256" key="5">
    <source>
        <dbReference type="ARBA" id="ARBA00022777"/>
    </source>
</evidence>
<dbReference type="SMART" id="SM00220">
    <property type="entry name" value="S_TKc"/>
    <property type="match status" value="1"/>
</dbReference>
<dbReference type="InterPro" id="IPR017441">
    <property type="entry name" value="Protein_kinase_ATP_BS"/>
</dbReference>
<dbReference type="InterPro" id="IPR000719">
    <property type="entry name" value="Prot_kinase_dom"/>
</dbReference>
<feature type="domain" description="Protein kinase" evidence="12">
    <location>
        <begin position="128"/>
        <end position="403"/>
    </location>
</feature>
<proteinExistence type="inferred from homology"/>
<dbReference type="SUPFAM" id="SSF56112">
    <property type="entry name" value="Protein kinase-like (PK-like)"/>
    <property type="match status" value="1"/>
</dbReference>
<feature type="binding site" evidence="9">
    <location>
        <position position="156"/>
    </location>
    <ligand>
        <name>ATP</name>
        <dbReference type="ChEBI" id="CHEBI:30616"/>
    </ligand>
</feature>
<dbReference type="OrthoDB" id="4062651at2759"/>
<evidence type="ECO:0000256" key="1">
    <source>
        <dbReference type="ARBA" id="ARBA00012513"/>
    </source>
</evidence>
<keyword evidence="2 10" id="KW-0723">Serine/threonine-protein kinase</keyword>
<evidence type="ECO:0000256" key="9">
    <source>
        <dbReference type="PROSITE-ProRule" id="PRU10141"/>
    </source>
</evidence>
<keyword evidence="4 9" id="KW-0547">Nucleotide-binding</keyword>
<evidence type="ECO:0000256" key="7">
    <source>
        <dbReference type="ARBA" id="ARBA00047899"/>
    </source>
</evidence>
<evidence type="ECO:0000313" key="14">
    <source>
        <dbReference type="Proteomes" id="UP000289738"/>
    </source>
</evidence>
<evidence type="ECO:0000256" key="3">
    <source>
        <dbReference type="ARBA" id="ARBA00022679"/>
    </source>
</evidence>
<dbReference type="Proteomes" id="UP000289738">
    <property type="component" value="Chromosome B01"/>
</dbReference>
<dbReference type="FunFam" id="1.10.510.10:FF:000300">
    <property type="entry name" value="Calmodulin-binding receptor-like cytoplasmic kinase 3"/>
    <property type="match status" value="1"/>
</dbReference>
<feature type="region of interest" description="Disordered" evidence="11">
    <location>
        <begin position="412"/>
        <end position="435"/>
    </location>
</feature>
<dbReference type="FunFam" id="3.30.200.20:FF:000544">
    <property type="entry name" value="Calmodulin-binding receptor-like cytoplasmic kinase 1"/>
    <property type="match status" value="1"/>
</dbReference>
<dbReference type="Gene3D" id="3.30.200.20">
    <property type="entry name" value="Phosphorylase Kinase, domain 1"/>
    <property type="match status" value="1"/>
</dbReference>
<dbReference type="EMBL" id="SDMP01000011">
    <property type="protein sequence ID" value="RYR27826.1"/>
    <property type="molecule type" value="Genomic_DNA"/>
</dbReference>
<dbReference type="GO" id="GO:0009651">
    <property type="term" value="P:response to salt stress"/>
    <property type="evidence" value="ECO:0007669"/>
    <property type="project" value="EnsemblPlants"/>
</dbReference>
<dbReference type="STRING" id="3818.A0A445AN07"/>
<feature type="region of interest" description="Disordered" evidence="11">
    <location>
        <begin position="59"/>
        <end position="108"/>
    </location>
</feature>
<evidence type="ECO:0000256" key="11">
    <source>
        <dbReference type="SAM" id="MobiDB-lite"/>
    </source>
</evidence>
<dbReference type="SMR" id="A0A445AN07"/>
<evidence type="ECO:0000259" key="12">
    <source>
        <dbReference type="PROSITE" id="PS50011"/>
    </source>
</evidence>
<comment type="catalytic activity">
    <reaction evidence="8">
        <text>L-seryl-[protein] + ATP = O-phospho-L-seryl-[protein] + ADP + H(+)</text>
        <dbReference type="Rhea" id="RHEA:17989"/>
        <dbReference type="Rhea" id="RHEA-COMP:9863"/>
        <dbReference type="Rhea" id="RHEA-COMP:11604"/>
        <dbReference type="ChEBI" id="CHEBI:15378"/>
        <dbReference type="ChEBI" id="CHEBI:29999"/>
        <dbReference type="ChEBI" id="CHEBI:30616"/>
        <dbReference type="ChEBI" id="CHEBI:83421"/>
        <dbReference type="ChEBI" id="CHEBI:456216"/>
        <dbReference type="EC" id="2.7.11.1"/>
    </reaction>
</comment>
<feature type="compositionally biased region" description="Basic and acidic residues" evidence="11">
    <location>
        <begin position="59"/>
        <end position="69"/>
    </location>
</feature>
<comment type="similarity">
    <text evidence="10">Belongs to the protein kinase superfamily.</text>
</comment>
<accession>A0A445AN07</accession>
<dbReference type="GO" id="GO:0009409">
    <property type="term" value="P:response to cold"/>
    <property type="evidence" value="ECO:0007669"/>
    <property type="project" value="EnsemblPlants"/>
</dbReference>
<keyword evidence="14" id="KW-1185">Reference proteome</keyword>
<dbReference type="InterPro" id="IPR001245">
    <property type="entry name" value="Ser-Thr/Tyr_kinase_cat_dom"/>
</dbReference>
<dbReference type="PANTHER" id="PTHR46008">
    <property type="entry name" value="LEAF RUST 10 DISEASE-RESISTANCE LOCUS RECEPTOR-LIKE PROTEIN KINASE-LIKE 1.4"/>
    <property type="match status" value="1"/>
</dbReference>
<dbReference type="EC" id="2.7.11.1" evidence="1"/>
<dbReference type="Pfam" id="PF07714">
    <property type="entry name" value="PK_Tyr_Ser-Thr"/>
    <property type="match status" value="1"/>
</dbReference>
<comment type="catalytic activity">
    <reaction evidence="7">
        <text>L-threonyl-[protein] + ATP = O-phospho-L-threonyl-[protein] + ADP + H(+)</text>
        <dbReference type="Rhea" id="RHEA:46608"/>
        <dbReference type="Rhea" id="RHEA-COMP:11060"/>
        <dbReference type="Rhea" id="RHEA-COMP:11605"/>
        <dbReference type="ChEBI" id="CHEBI:15378"/>
        <dbReference type="ChEBI" id="CHEBI:30013"/>
        <dbReference type="ChEBI" id="CHEBI:30616"/>
        <dbReference type="ChEBI" id="CHEBI:61977"/>
        <dbReference type="ChEBI" id="CHEBI:456216"/>
        <dbReference type="EC" id="2.7.11.1"/>
    </reaction>
</comment>
<keyword evidence="6 9" id="KW-0067">ATP-binding</keyword>
<keyword evidence="3" id="KW-0808">Transferase</keyword>
<name>A0A445AN07_ARAHY</name>
<organism evidence="13 14">
    <name type="scientific">Arachis hypogaea</name>
    <name type="common">Peanut</name>
    <dbReference type="NCBI Taxonomy" id="3818"/>
    <lineage>
        <taxon>Eukaryota</taxon>
        <taxon>Viridiplantae</taxon>
        <taxon>Streptophyta</taxon>
        <taxon>Embryophyta</taxon>
        <taxon>Tracheophyta</taxon>
        <taxon>Spermatophyta</taxon>
        <taxon>Magnoliopsida</taxon>
        <taxon>eudicotyledons</taxon>
        <taxon>Gunneridae</taxon>
        <taxon>Pentapetalae</taxon>
        <taxon>rosids</taxon>
        <taxon>fabids</taxon>
        <taxon>Fabales</taxon>
        <taxon>Fabaceae</taxon>
        <taxon>Papilionoideae</taxon>
        <taxon>50 kb inversion clade</taxon>
        <taxon>dalbergioids sensu lato</taxon>
        <taxon>Dalbergieae</taxon>
        <taxon>Pterocarpus clade</taxon>
        <taxon>Arachis</taxon>
    </lineage>
</organism>
<dbReference type="InterPro" id="IPR008271">
    <property type="entry name" value="Ser/Thr_kinase_AS"/>
</dbReference>
<comment type="caution">
    <text evidence="13">The sequence shown here is derived from an EMBL/GenBank/DDBJ whole genome shotgun (WGS) entry which is preliminary data.</text>
</comment>
<feature type="compositionally biased region" description="Low complexity" evidence="11">
    <location>
        <begin position="77"/>
        <end position="106"/>
    </location>
</feature>
<dbReference type="GO" id="GO:0005524">
    <property type="term" value="F:ATP binding"/>
    <property type="evidence" value="ECO:0007669"/>
    <property type="project" value="UniProtKB-UniRule"/>
</dbReference>
<evidence type="ECO:0000313" key="13">
    <source>
        <dbReference type="EMBL" id="RYR27826.1"/>
    </source>
</evidence>
<evidence type="ECO:0000256" key="6">
    <source>
        <dbReference type="ARBA" id="ARBA00022840"/>
    </source>
</evidence>
<dbReference type="PROSITE" id="PS00108">
    <property type="entry name" value="PROTEIN_KINASE_ST"/>
    <property type="match status" value="1"/>
</dbReference>
<dbReference type="PROSITE" id="PS00107">
    <property type="entry name" value="PROTEIN_KINASE_ATP"/>
    <property type="match status" value="1"/>
</dbReference>
<evidence type="ECO:0000256" key="2">
    <source>
        <dbReference type="ARBA" id="ARBA00022527"/>
    </source>
</evidence>
<gene>
    <name evidence="13" type="ORF">Ahy_B01g051883</name>
</gene>
<evidence type="ECO:0000256" key="8">
    <source>
        <dbReference type="ARBA" id="ARBA00048679"/>
    </source>
</evidence>
<dbReference type="InterPro" id="IPR011009">
    <property type="entry name" value="Kinase-like_dom_sf"/>
</dbReference>
<protein>
    <recommendedName>
        <fullName evidence="1">non-specific serine/threonine protein kinase</fullName>
        <ecNumber evidence="1">2.7.11.1</ecNumber>
    </recommendedName>
</protein>
<dbReference type="GO" id="GO:0009737">
    <property type="term" value="P:response to abscisic acid"/>
    <property type="evidence" value="ECO:0007669"/>
    <property type="project" value="EnsemblPlants"/>
</dbReference>
<dbReference type="AlphaFoldDB" id="A0A445AN07"/>